<reference evidence="2" key="2">
    <citation type="journal article" date="2017" name="Nat. Plants">
        <title>The Aegilops tauschii genome reveals multiple impacts of transposons.</title>
        <authorList>
            <person name="Zhao G."/>
            <person name="Zou C."/>
            <person name="Li K."/>
            <person name="Wang K."/>
            <person name="Li T."/>
            <person name="Gao L."/>
            <person name="Zhang X."/>
            <person name="Wang H."/>
            <person name="Yang Z."/>
            <person name="Liu X."/>
            <person name="Jiang W."/>
            <person name="Mao L."/>
            <person name="Kong X."/>
            <person name="Jiao Y."/>
            <person name="Jia J."/>
        </authorList>
    </citation>
    <scope>NUCLEOTIDE SEQUENCE [LARGE SCALE GENOMIC DNA]</scope>
    <source>
        <strain evidence="2">cv. AL8/78</strain>
    </source>
</reference>
<organism evidence="1 2">
    <name type="scientific">Aegilops tauschii subsp. strangulata</name>
    <name type="common">Goatgrass</name>
    <dbReference type="NCBI Taxonomy" id="200361"/>
    <lineage>
        <taxon>Eukaryota</taxon>
        <taxon>Viridiplantae</taxon>
        <taxon>Streptophyta</taxon>
        <taxon>Embryophyta</taxon>
        <taxon>Tracheophyta</taxon>
        <taxon>Spermatophyta</taxon>
        <taxon>Magnoliopsida</taxon>
        <taxon>Liliopsida</taxon>
        <taxon>Poales</taxon>
        <taxon>Poaceae</taxon>
        <taxon>BOP clade</taxon>
        <taxon>Pooideae</taxon>
        <taxon>Triticodae</taxon>
        <taxon>Triticeae</taxon>
        <taxon>Triticinae</taxon>
        <taxon>Aegilops</taxon>
    </lineage>
</organism>
<sequence length="81" mass="9119">MNLSFHASQRQLSVNGEDHESDFLKMIFTCAPMLKRVTLRLADGITPCVDWCTKVDNIFKAYPSVKCKVDLGQHVAAKVLH</sequence>
<reference evidence="2" key="1">
    <citation type="journal article" date="2014" name="Science">
        <title>Ancient hybridizations among the ancestral genomes of bread wheat.</title>
        <authorList>
            <consortium name="International Wheat Genome Sequencing Consortium,"/>
            <person name="Marcussen T."/>
            <person name="Sandve S.R."/>
            <person name="Heier L."/>
            <person name="Spannagl M."/>
            <person name="Pfeifer M."/>
            <person name="Jakobsen K.S."/>
            <person name="Wulff B.B."/>
            <person name="Steuernagel B."/>
            <person name="Mayer K.F."/>
            <person name="Olsen O.A."/>
        </authorList>
    </citation>
    <scope>NUCLEOTIDE SEQUENCE [LARGE SCALE GENOMIC DNA]</scope>
    <source>
        <strain evidence="2">cv. AL8/78</strain>
    </source>
</reference>
<keyword evidence="2" id="KW-1185">Reference proteome</keyword>
<evidence type="ECO:0000313" key="2">
    <source>
        <dbReference type="Proteomes" id="UP000015105"/>
    </source>
</evidence>
<dbReference type="Gramene" id="AET4Gv20171500.1">
    <property type="protein sequence ID" value="AET4Gv20171500.1"/>
    <property type="gene ID" value="AET4Gv20171500"/>
</dbReference>
<dbReference type="Proteomes" id="UP000015105">
    <property type="component" value="Chromosome 4D"/>
</dbReference>
<accession>A0A453HFV3</accession>
<proteinExistence type="predicted"/>
<dbReference type="EnsemblPlants" id="AET4Gv20171500.1">
    <property type="protein sequence ID" value="AET4Gv20171500.1"/>
    <property type="gene ID" value="AET4Gv20171500"/>
</dbReference>
<dbReference type="AlphaFoldDB" id="A0A453HFV3"/>
<evidence type="ECO:0000313" key="1">
    <source>
        <dbReference type="EnsemblPlants" id="AET4Gv20171500.1"/>
    </source>
</evidence>
<evidence type="ECO:0008006" key="3">
    <source>
        <dbReference type="Google" id="ProtNLM"/>
    </source>
</evidence>
<name>A0A453HFV3_AEGTS</name>
<reference evidence="1" key="3">
    <citation type="journal article" date="2017" name="Nature">
        <title>Genome sequence of the progenitor of the wheat D genome Aegilops tauschii.</title>
        <authorList>
            <person name="Luo M.C."/>
            <person name="Gu Y.Q."/>
            <person name="Puiu D."/>
            <person name="Wang H."/>
            <person name="Twardziok S.O."/>
            <person name="Deal K.R."/>
            <person name="Huo N."/>
            <person name="Zhu T."/>
            <person name="Wang L."/>
            <person name="Wang Y."/>
            <person name="McGuire P.E."/>
            <person name="Liu S."/>
            <person name="Long H."/>
            <person name="Ramasamy R.K."/>
            <person name="Rodriguez J.C."/>
            <person name="Van S.L."/>
            <person name="Yuan L."/>
            <person name="Wang Z."/>
            <person name="Xia Z."/>
            <person name="Xiao L."/>
            <person name="Anderson O.D."/>
            <person name="Ouyang S."/>
            <person name="Liang Y."/>
            <person name="Zimin A.V."/>
            <person name="Pertea G."/>
            <person name="Qi P."/>
            <person name="Bennetzen J.L."/>
            <person name="Dai X."/>
            <person name="Dawson M.W."/>
            <person name="Muller H.G."/>
            <person name="Kugler K."/>
            <person name="Rivarola-Duarte L."/>
            <person name="Spannagl M."/>
            <person name="Mayer K.F.X."/>
            <person name="Lu F.H."/>
            <person name="Bevan M.W."/>
            <person name="Leroy P."/>
            <person name="Li P."/>
            <person name="You F.M."/>
            <person name="Sun Q."/>
            <person name="Liu Z."/>
            <person name="Lyons E."/>
            <person name="Wicker T."/>
            <person name="Salzberg S.L."/>
            <person name="Devos K.M."/>
            <person name="Dvorak J."/>
        </authorList>
    </citation>
    <scope>NUCLEOTIDE SEQUENCE [LARGE SCALE GENOMIC DNA]</scope>
    <source>
        <strain evidence="1">cv. AL8/78</strain>
    </source>
</reference>
<protein>
    <recommendedName>
        <fullName evidence="3">FBD domain-containing protein</fullName>
    </recommendedName>
</protein>
<reference evidence="1" key="5">
    <citation type="journal article" date="2021" name="G3 (Bethesda)">
        <title>Aegilops tauschii genome assembly Aet v5.0 features greater sequence contiguity and improved annotation.</title>
        <authorList>
            <person name="Wang L."/>
            <person name="Zhu T."/>
            <person name="Rodriguez J.C."/>
            <person name="Deal K.R."/>
            <person name="Dubcovsky J."/>
            <person name="McGuire P.E."/>
            <person name="Lux T."/>
            <person name="Spannagl M."/>
            <person name="Mayer K.F.X."/>
            <person name="Baldrich P."/>
            <person name="Meyers B.C."/>
            <person name="Huo N."/>
            <person name="Gu Y.Q."/>
            <person name="Zhou H."/>
            <person name="Devos K.M."/>
            <person name="Bennetzen J.L."/>
            <person name="Unver T."/>
            <person name="Budak H."/>
            <person name="Gulick P.J."/>
            <person name="Galiba G."/>
            <person name="Kalapos B."/>
            <person name="Nelson D.R."/>
            <person name="Li P."/>
            <person name="You F.M."/>
            <person name="Luo M.C."/>
            <person name="Dvorak J."/>
        </authorList>
    </citation>
    <scope>NUCLEOTIDE SEQUENCE [LARGE SCALE GENOMIC DNA]</scope>
    <source>
        <strain evidence="1">cv. AL8/78</strain>
    </source>
</reference>
<reference evidence="1" key="4">
    <citation type="submission" date="2019-03" db="UniProtKB">
        <authorList>
            <consortium name="EnsemblPlants"/>
        </authorList>
    </citation>
    <scope>IDENTIFICATION</scope>
</reference>